<evidence type="ECO:0000256" key="1">
    <source>
        <dbReference type="ARBA" id="ARBA00022801"/>
    </source>
</evidence>
<name>A0A1F7H231_9BACT</name>
<dbReference type="EMBL" id="MFZO01000017">
    <property type="protein sequence ID" value="OGK25185.1"/>
    <property type="molecule type" value="Genomic_DNA"/>
</dbReference>
<feature type="binding site" evidence="2">
    <location>
        <position position="7"/>
    </location>
    <ligand>
        <name>a divalent metal cation</name>
        <dbReference type="ChEBI" id="CHEBI:60240"/>
        <label>1</label>
    </ligand>
</feature>
<dbReference type="PIRSF" id="PIRSF005902">
    <property type="entry name" value="DNase_TatD"/>
    <property type="match status" value="1"/>
</dbReference>
<feature type="binding site" evidence="2">
    <location>
        <position position="167"/>
    </location>
    <ligand>
        <name>a divalent metal cation</name>
        <dbReference type="ChEBI" id="CHEBI:60240"/>
        <label>2</label>
    </ligand>
</feature>
<evidence type="ECO:0000313" key="4">
    <source>
        <dbReference type="Proteomes" id="UP000177913"/>
    </source>
</evidence>
<keyword evidence="1" id="KW-0378">Hydrolase</keyword>
<gene>
    <name evidence="3" type="ORF">A3C25_00350</name>
</gene>
<dbReference type="GO" id="GO:0016788">
    <property type="term" value="F:hydrolase activity, acting on ester bonds"/>
    <property type="evidence" value="ECO:0007669"/>
    <property type="project" value="InterPro"/>
</dbReference>
<protein>
    <recommendedName>
        <fullName evidence="5">Hydrolase TatD</fullName>
    </recommendedName>
</protein>
<dbReference type="AlphaFoldDB" id="A0A1F7H231"/>
<dbReference type="InterPro" id="IPR032466">
    <property type="entry name" value="Metal_Hydrolase"/>
</dbReference>
<reference evidence="3 4" key="1">
    <citation type="journal article" date="2016" name="Nat. Commun.">
        <title>Thousands of microbial genomes shed light on interconnected biogeochemical processes in an aquifer system.</title>
        <authorList>
            <person name="Anantharaman K."/>
            <person name="Brown C.T."/>
            <person name="Hug L.A."/>
            <person name="Sharon I."/>
            <person name="Castelle C.J."/>
            <person name="Probst A.J."/>
            <person name="Thomas B.C."/>
            <person name="Singh A."/>
            <person name="Wilkins M.J."/>
            <person name="Karaoz U."/>
            <person name="Brodie E.L."/>
            <person name="Williams K.H."/>
            <person name="Hubbard S.S."/>
            <person name="Banfield J.F."/>
        </authorList>
    </citation>
    <scope>NUCLEOTIDE SEQUENCE [LARGE SCALE GENOMIC DNA]</scope>
</reference>
<dbReference type="InterPro" id="IPR018228">
    <property type="entry name" value="DNase_TatD-rel_CS"/>
</dbReference>
<feature type="binding site" evidence="2">
    <location>
        <position position="120"/>
    </location>
    <ligand>
        <name>a divalent metal cation</name>
        <dbReference type="ChEBI" id="CHEBI:60240"/>
        <label>1</label>
    </ligand>
</feature>
<proteinExistence type="predicted"/>
<accession>A0A1F7H231</accession>
<feature type="binding site" evidence="2">
    <location>
        <position position="5"/>
    </location>
    <ligand>
        <name>a divalent metal cation</name>
        <dbReference type="ChEBI" id="CHEBI:60240"/>
        <label>1</label>
    </ligand>
</feature>
<dbReference type="Gene3D" id="3.20.20.140">
    <property type="entry name" value="Metal-dependent hydrolases"/>
    <property type="match status" value="1"/>
</dbReference>
<sequence length="310" mass="35756">MFDTHCHLNFKAFDGKVDGVIESARNAGVNYFVVPGTDVESSKKAVEIAEKFKGVYAAVGIHPHHIYQYQIAKIKYQSFDKLRIDPERSRMDQKYILNIKNDLIQIERLLTSTKVVAVGEVGIDRHIYKNTKYQDYNIGENFIDLQKEFFIEQLKLAHKYKKTLIIHNREAKKDILEVLSNDQQLAINNRIVFHCCEPDFVETGHAPSLLRFAKKHKIYIGVDGDVTYWKEKQDFVKKIPLEMLVLETDSPFILPRLNRDIGKQEKHLKFPNEPKNLPLIASCIAAKIGISLDKLEKITEENSKKLFGIS</sequence>
<evidence type="ECO:0008006" key="5">
    <source>
        <dbReference type="Google" id="ProtNLM"/>
    </source>
</evidence>
<keyword evidence="2" id="KW-0479">Metal-binding</keyword>
<dbReference type="InterPro" id="IPR001130">
    <property type="entry name" value="TatD-like"/>
</dbReference>
<feature type="binding site" evidence="2">
    <location>
        <position position="249"/>
    </location>
    <ligand>
        <name>a divalent metal cation</name>
        <dbReference type="ChEBI" id="CHEBI:60240"/>
        <label>1</label>
    </ligand>
</feature>
<dbReference type="GO" id="GO:0046872">
    <property type="term" value="F:metal ion binding"/>
    <property type="evidence" value="ECO:0007669"/>
    <property type="project" value="UniProtKB-KW"/>
</dbReference>
<dbReference type="Proteomes" id="UP000177913">
    <property type="component" value="Unassembled WGS sequence"/>
</dbReference>
<dbReference type="PANTHER" id="PTHR46124">
    <property type="entry name" value="D-AMINOACYL-TRNA DEACYLASE"/>
    <property type="match status" value="1"/>
</dbReference>
<feature type="binding site" evidence="2">
    <location>
        <position position="194"/>
    </location>
    <ligand>
        <name>a divalent metal cation</name>
        <dbReference type="ChEBI" id="CHEBI:60240"/>
        <label>2</label>
    </ligand>
</feature>
<dbReference type="Pfam" id="PF01026">
    <property type="entry name" value="TatD_DNase"/>
    <property type="match status" value="1"/>
</dbReference>
<dbReference type="GO" id="GO:0005829">
    <property type="term" value="C:cytosol"/>
    <property type="evidence" value="ECO:0007669"/>
    <property type="project" value="TreeGrafter"/>
</dbReference>
<dbReference type="PANTHER" id="PTHR46124:SF2">
    <property type="entry name" value="D-AMINOACYL-TRNA DEACYLASE"/>
    <property type="match status" value="1"/>
</dbReference>
<dbReference type="SUPFAM" id="SSF51556">
    <property type="entry name" value="Metallo-dependent hydrolases"/>
    <property type="match status" value="1"/>
</dbReference>
<organism evidence="3 4">
    <name type="scientific">Candidatus Roizmanbacteria bacterium RIFCSPHIGHO2_02_FULL_38_11</name>
    <dbReference type="NCBI Taxonomy" id="1802039"/>
    <lineage>
        <taxon>Bacteria</taxon>
        <taxon>Candidatus Roizmaniibacteriota</taxon>
    </lineage>
</organism>
<evidence type="ECO:0000313" key="3">
    <source>
        <dbReference type="EMBL" id="OGK25185.1"/>
    </source>
</evidence>
<dbReference type="CDD" id="cd01310">
    <property type="entry name" value="TatD_DNAse"/>
    <property type="match status" value="1"/>
</dbReference>
<comment type="caution">
    <text evidence="3">The sequence shown here is derived from an EMBL/GenBank/DDBJ whole genome shotgun (WGS) entry which is preliminary data.</text>
</comment>
<dbReference type="PROSITE" id="PS01137">
    <property type="entry name" value="TATD_1"/>
    <property type="match status" value="1"/>
</dbReference>
<evidence type="ECO:0000256" key="2">
    <source>
        <dbReference type="PIRSR" id="PIRSR005902-1"/>
    </source>
</evidence>